<name>A0A0F9YKC5_9BACT</name>
<comment type="caution">
    <text evidence="1">The sequence shown here is derived from an EMBL/GenBank/DDBJ whole genome shotgun (WGS) entry which is preliminary data.</text>
</comment>
<accession>A0A0F9YKC5</accession>
<reference evidence="1 2" key="1">
    <citation type="journal article" date="2015" name="Nature">
        <title>rRNA introns, odd ribosomes, and small enigmatic genomes across a large radiation of phyla.</title>
        <authorList>
            <person name="Brown C.T."/>
            <person name="Hug L.A."/>
            <person name="Thomas B.C."/>
            <person name="Sharon I."/>
            <person name="Castelle C.J."/>
            <person name="Singh A."/>
            <person name="Wilkins M.J."/>
            <person name="Williams K.H."/>
            <person name="Banfield J.F."/>
        </authorList>
    </citation>
    <scope>NUCLEOTIDE SEQUENCE [LARGE SCALE GENOMIC DNA]</scope>
</reference>
<evidence type="ECO:0008006" key="3">
    <source>
        <dbReference type="Google" id="ProtNLM"/>
    </source>
</evidence>
<sequence length="175" mass="20546">MKYNKSMDLKLEKRIWWNYIEEDLQELLVLSEFLSNVVKSWGGNLPAGSKVFHDYSFVVFPSAKAYEGFLKKVFLDMGFITNEDYLGKHFRIGKSLNPYLEERFRNGESVYDRLVKFCGGKELADTLWNAWTTSRNLVFHWFPNEKKAISFEEAEVRIKLIIDAMDMAFKGCKLK</sequence>
<dbReference type="AlphaFoldDB" id="A0A0F9YKC5"/>
<dbReference type="Proteomes" id="UP000034803">
    <property type="component" value="Unassembled WGS sequence"/>
</dbReference>
<evidence type="ECO:0000313" key="1">
    <source>
        <dbReference type="EMBL" id="KKP31713.1"/>
    </source>
</evidence>
<gene>
    <name evidence="1" type="ORF">UR21_C0006G0028</name>
</gene>
<protein>
    <recommendedName>
        <fullName evidence="3">Bacterial toxin RNase RnlA/LsoA DBD domain-containing protein</fullName>
    </recommendedName>
</protein>
<organism evidence="1 2">
    <name type="scientific">Candidatus Woesebacteria bacterium GW2011_GWC2_31_9</name>
    <dbReference type="NCBI Taxonomy" id="1618586"/>
    <lineage>
        <taxon>Bacteria</taxon>
        <taxon>Candidatus Woeseibacteriota</taxon>
    </lineage>
</organism>
<evidence type="ECO:0000313" key="2">
    <source>
        <dbReference type="Proteomes" id="UP000034803"/>
    </source>
</evidence>
<proteinExistence type="predicted"/>
<dbReference type="EMBL" id="LBOI01000006">
    <property type="protein sequence ID" value="KKP31713.1"/>
    <property type="molecule type" value="Genomic_DNA"/>
</dbReference>